<keyword evidence="4" id="KW-0131">Cell cycle</keyword>
<reference evidence="6 7" key="1">
    <citation type="submission" date="2020-07" db="EMBL/GenBank/DDBJ databases">
        <title>Sequencing the genomes of 1000 actinobacteria strains.</title>
        <authorList>
            <person name="Klenk H.-P."/>
        </authorList>
    </citation>
    <scope>NUCLEOTIDE SEQUENCE [LARGE SCALE GENOMIC DNA]</scope>
    <source>
        <strain evidence="6 7">DSM 44121</strain>
    </source>
</reference>
<feature type="region of interest" description="Disordered" evidence="5">
    <location>
        <begin position="1"/>
        <end position="22"/>
    </location>
</feature>
<keyword evidence="7" id="KW-1185">Reference proteome</keyword>
<dbReference type="Proteomes" id="UP000540568">
    <property type="component" value="Unassembled WGS sequence"/>
</dbReference>
<evidence type="ECO:0000256" key="1">
    <source>
        <dbReference type="ARBA" id="ARBA00022490"/>
    </source>
</evidence>
<comment type="caution">
    <text evidence="6">The sequence shown here is derived from an EMBL/GenBank/DDBJ whole genome shotgun (WGS) entry which is preliminary data.</text>
</comment>
<organism evidence="6 7">
    <name type="scientific">Promicromonospora sukumoe</name>
    <dbReference type="NCBI Taxonomy" id="88382"/>
    <lineage>
        <taxon>Bacteria</taxon>
        <taxon>Bacillati</taxon>
        <taxon>Actinomycetota</taxon>
        <taxon>Actinomycetes</taxon>
        <taxon>Micrococcales</taxon>
        <taxon>Promicromonosporaceae</taxon>
        <taxon>Promicromonospora</taxon>
    </lineage>
</organism>
<evidence type="ECO:0000313" key="6">
    <source>
        <dbReference type="EMBL" id="MBA8808601.1"/>
    </source>
</evidence>
<dbReference type="InterPro" id="IPR036390">
    <property type="entry name" value="WH_DNA-bd_sf"/>
</dbReference>
<evidence type="ECO:0000256" key="2">
    <source>
        <dbReference type="ARBA" id="ARBA00022618"/>
    </source>
</evidence>
<gene>
    <name evidence="6" type="ORF">FHX71_002543</name>
</gene>
<dbReference type="Pfam" id="PF04079">
    <property type="entry name" value="SMC_ScpB"/>
    <property type="match status" value="1"/>
</dbReference>
<sequence>MTVEEQAPQAPEAPQAGVPAGPAPEEQVLVDVHTLPGGAHAAVEAVLMVADAPIGADRIAAALNLTQDETDDILHELADEYAGHLGSRPRGFELRRTVDGWRIYSSTAHADPVGRFVLDGQSSKLSQAALETLAVIAYRQPVTRGQMSAVRGVSVDGVVRTLLTRGLIAEIGQDPSSGAVLFGTTGYFLERMDFSSLDELPPLAPHLPDLDMIDGLDGLDS</sequence>
<dbReference type="PANTHER" id="PTHR34298:SF2">
    <property type="entry name" value="SEGREGATION AND CONDENSATION PROTEIN B"/>
    <property type="match status" value="1"/>
</dbReference>
<keyword evidence="2" id="KW-0132">Cell division</keyword>
<keyword evidence="1" id="KW-0963">Cytoplasm</keyword>
<dbReference type="GO" id="GO:0051301">
    <property type="term" value="P:cell division"/>
    <property type="evidence" value="ECO:0007669"/>
    <property type="project" value="UniProtKB-KW"/>
</dbReference>
<protein>
    <submittedName>
        <fullName evidence="6">Segregation and condensation protein B</fullName>
    </submittedName>
</protein>
<dbReference type="EMBL" id="JACGWV010000001">
    <property type="protein sequence ID" value="MBA8808601.1"/>
    <property type="molecule type" value="Genomic_DNA"/>
</dbReference>
<dbReference type="PANTHER" id="PTHR34298">
    <property type="entry name" value="SEGREGATION AND CONDENSATION PROTEIN B"/>
    <property type="match status" value="1"/>
</dbReference>
<dbReference type="InterPro" id="IPR036388">
    <property type="entry name" value="WH-like_DNA-bd_sf"/>
</dbReference>
<keyword evidence="3" id="KW-0159">Chromosome partition</keyword>
<dbReference type="Gene3D" id="1.10.10.10">
    <property type="entry name" value="Winged helix-like DNA-binding domain superfamily/Winged helix DNA-binding domain"/>
    <property type="match status" value="2"/>
</dbReference>
<evidence type="ECO:0000256" key="5">
    <source>
        <dbReference type="SAM" id="MobiDB-lite"/>
    </source>
</evidence>
<evidence type="ECO:0000313" key="7">
    <source>
        <dbReference type="Proteomes" id="UP000540568"/>
    </source>
</evidence>
<evidence type="ECO:0000256" key="3">
    <source>
        <dbReference type="ARBA" id="ARBA00022829"/>
    </source>
</evidence>
<name>A0A7W3PEB9_9MICO</name>
<dbReference type="InterPro" id="IPR005234">
    <property type="entry name" value="ScpB_csome_segregation"/>
</dbReference>
<proteinExistence type="predicted"/>
<dbReference type="SUPFAM" id="SSF46785">
    <property type="entry name" value="Winged helix' DNA-binding domain"/>
    <property type="match status" value="2"/>
</dbReference>
<evidence type="ECO:0000256" key="4">
    <source>
        <dbReference type="ARBA" id="ARBA00023306"/>
    </source>
</evidence>
<dbReference type="RefSeq" id="WP_182616729.1">
    <property type="nucleotide sequence ID" value="NZ_BAAATF010000003.1"/>
</dbReference>
<dbReference type="GO" id="GO:0051304">
    <property type="term" value="P:chromosome separation"/>
    <property type="evidence" value="ECO:0007669"/>
    <property type="project" value="InterPro"/>
</dbReference>
<accession>A0A7W3PEB9</accession>
<dbReference type="AlphaFoldDB" id="A0A7W3PEB9"/>